<evidence type="ECO:0000259" key="2">
    <source>
        <dbReference type="PROSITE" id="PS50966"/>
    </source>
</evidence>
<proteinExistence type="predicted"/>
<organism evidence="3 4">
    <name type="scientific">Blepharisma stoltei</name>
    <dbReference type="NCBI Taxonomy" id="1481888"/>
    <lineage>
        <taxon>Eukaryota</taxon>
        <taxon>Sar</taxon>
        <taxon>Alveolata</taxon>
        <taxon>Ciliophora</taxon>
        <taxon>Postciliodesmatophora</taxon>
        <taxon>Heterotrichea</taxon>
        <taxon>Heterotrichida</taxon>
        <taxon>Blepharismidae</taxon>
        <taxon>Blepharisma</taxon>
    </lineage>
</organism>
<dbReference type="InterPro" id="IPR031052">
    <property type="entry name" value="FHY3/FAR1"/>
</dbReference>
<reference evidence="3" key="1">
    <citation type="submission" date="2021-09" db="EMBL/GenBank/DDBJ databases">
        <authorList>
            <consortium name="AG Swart"/>
            <person name="Singh M."/>
            <person name="Singh A."/>
            <person name="Seah K."/>
            <person name="Emmerich C."/>
        </authorList>
    </citation>
    <scope>NUCLEOTIDE SEQUENCE</scope>
    <source>
        <strain evidence="3">ATCC30299</strain>
    </source>
</reference>
<name>A0AAU9JTL9_9CILI</name>
<dbReference type="PANTHER" id="PTHR31669">
    <property type="entry name" value="PROTEIN FAR1-RELATED SEQUENCE 10-RELATED"/>
    <property type="match status" value="1"/>
</dbReference>
<evidence type="ECO:0000256" key="1">
    <source>
        <dbReference type="PROSITE-ProRule" id="PRU00325"/>
    </source>
</evidence>
<dbReference type="EMBL" id="CAJZBQ010000045">
    <property type="protein sequence ID" value="CAG9328276.1"/>
    <property type="molecule type" value="Genomic_DNA"/>
</dbReference>
<gene>
    <name evidence="3" type="ORF">BSTOLATCC_MIC45731</name>
</gene>
<dbReference type="InterPro" id="IPR018289">
    <property type="entry name" value="MULE_transposase_dom"/>
</dbReference>
<dbReference type="GO" id="GO:0008270">
    <property type="term" value="F:zinc ion binding"/>
    <property type="evidence" value="ECO:0007669"/>
    <property type="project" value="UniProtKB-KW"/>
</dbReference>
<dbReference type="Proteomes" id="UP001162131">
    <property type="component" value="Unassembled WGS sequence"/>
</dbReference>
<keyword evidence="1" id="KW-0862">Zinc</keyword>
<keyword evidence="1" id="KW-0863">Zinc-finger</keyword>
<feature type="domain" description="SWIM-type" evidence="2">
    <location>
        <begin position="535"/>
        <end position="567"/>
    </location>
</feature>
<dbReference type="AlphaFoldDB" id="A0AAU9JTL9"/>
<dbReference type="Pfam" id="PF10551">
    <property type="entry name" value="MULE"/>
    <property type="match status" value="1"/>
</dbReference>
<dbReference type="PANTHER" id="PTHR31669:SF251">
    <property type="entry name" value="PROTEIN FAR1-RELATED SEQUENCE"/>
    <property type="match status" value="1"/>
</dbReference>
<dbReference type="GO" id="GO:0006355">
    <property type="term" value="P:regulation of DNA-templated transcription"/>
    <property type="evidence" value="ECO:0007669"/>
    <property type="project" value="InterPro"/>
</dbReference>
<comment type="caution">
    <text evidence="3">The sequence shown here is derived from an EMBL/GenBank/DDBJ whole genome shotgun (WGS) entry which is preliminary data.</text>
</comment>
<evidence type="ECO:0000313" key="4">
    <source>
        <dbReference type="Proteomes" id="UP001162131"/>
    </source>
</evidence>
<protein>
    <recommendedName>
        <fullName evidence="2">SWIM-type domain-containing protein</fullName>
    </recommendedName>
</protein>
<keyword evidence="1" id="KW-0479">Metal-binding</keyword>
<sequence>MLKKSKSNAGKKPSKKIKIELVEDIDDDEEAPVKEYKEIEIAETFYNITCFAKGSIIVCQNREQLITQVISVCDRQENSIIRTKKHFNGRSCRFVCYFSITRKYDKFPSITPESLCPFKMVWNGRKREDGQYEFYCRSINPYHNHPRPNDNDCKSFESHTVLPEFVKEEIGQFYQQGFSRSEIFNAIQQSYPSLKMSSKVLRSCLSSRTGLWKSRMNYDDIVKRNIAEDGIILINNPKKQRIFITTKEKLALWNSLKDILLIETNGKLHPFFKASMLMLTVDRNGINSIIAIALLKEDNEENYDWTFNLFKNQGFTEPQTIITDSIKTQYDSMKENFPNSTILFSLQHYAHSCNLGIGRKGPFITYKLINVFRAETEEDLLTVWNNLLSEYPSLQNCEEYLDFFNYRDQWAKYSVWNFFTAGLLTRKRSKSMFTIKKEINKVIEREGKLKMFSQYENLCKADEETSSVKHISVKKIGALEDVAANVKGIEKLYTQYCLLRVYVALKCLWQIFPRTNLDDEIIIVDDRSWRVSKLFEIHWEYRLCTCKRMIKHGIPCSHLLFMCRRKNKNIVEFIIEHTAKRWLLPEHDGKTDKELLGIAIKFK</sequence>
<dbReference type="PROSITE" id="PS50966">
    <property type="entry name" value="ZF_SWIM"/>
    <property type="match status" value="1"/>
</dbReference>
<accession>A0AAU9JTL9</accession>
<keyword evidence="4" id="KW-1185">Reference proteome</keyword>
<dbReference type="InterPro" id="IPR007527">
    <property type="entry name" value="Znf_SWIM"/>
</dbReference>
<evidence type="ECO:0000313" key="3">
    <source>
        <dbReference type="EMBL" id="CAG9328276.1"/>
    </source>
</evidence>